<evidence type="ECO:0000313" key="10">
    <source>
        <dbReference type="Proteomes" id="UP000053099"/>
    </source>
</evidence>
<reference evidence="7 10" key="1">
    <citation type="submission" date="2015-09" db="EMBL/GenBank/DDBJ databases">
        <title>Draft genome sequence of Thermus scotoductus strain K1 isolated from a geothermal spring in Nagorno-Karabakh, Armenia.</title>
        <authorList>
            <person name="Saghatelyan A."/>
            <person name="Poghosyan L."/>
            <person name="Panosyan H."/>
            <person name="Birkeland N.-K."/>
        </authorList>
    </citation>
    <scope>NUCLEOTIDE SEQUENCE [LARGE SCALE GENOMIC DNA]</scope>
    <source>
        <strain evidence="7 10">K1</strain>
    </source>
</reference>
<evidence type="ECO:0000256" key="3">
    <source>
        <dbReference type="ARBA" id="ARBA00022592"/>
    </source>
</evidence>
<dbReference type="PATRIC" id="fig|37636.3.peg.2020"/>
<evidence type="ECO:0000256" key="5">
    <source>
        <dbReference type="SAM" id="SignalP"/>
    </source>
</evidence>
<organism evidence="7 10">
    <name type="scientific">Thermus scotoductus</name>
    <dbReference type="NCBI Taxonomy" id="37636"/>
    <lineage>
        <taxon>Bacteria</taxon>
        <taxon>Thermotogati</taxon>
        <taxon>Deinococcota</taxon>
        <taxon>Deinococci</taxon>
        <taxon>Thermales</taxon>
        <taxon>Thermaceae</taxon>
        <taxon>Thermus</taxon>
    </lineage>
</organism>
<dbReference type="SUPFAM" id="SSF53850">
    <property type="entry name" value="Periplasmic binding protein-like II"/>
    <property type="match status" value="1"/>
</dbReference>
<comment type="similarity">
    <text evidence="1 4">Belongs to the PstS family.</text>
</comment>
<dbReference type="CDD" id="cd13565">
    <property type="entry name" value="PBP2_PstS"/>
    <property type="match status" value="1"/>
</dbReference>
<gene>
    <name evidence="8" type="primary">pstS</name>
    <name evidence="7" type="ORF">AN926_02025</name>
    <name evidence="9" type="ORF">CSW14_00345</name>
    <name evidence="8" type="ORF">CSW45_00630</name>
</gene>
<feature type="signal peptide" evidence="5">
    <location>
        <begin position="1"/>
        <end position="20"/>
    </location>
</feature>
<dbReference type="EMBL" id="PELR01000012">
    <property type="protein sequence ID" value="RTH07268.1"/>
    <property type="molecule type" value="Genomic_DNA"/>
</dbReference>
<name>A0A0N1KPY6_THESC</name>
<keyword evidence="3 4" id="KW-0592">Phosphate transport</keyword>
<dbReference type="Gene3D" id="3.40.190.10">
    <property type="entry name" value="Periplasmic binding protein-like II"/>
    <property type="match status" value="2"/>
</dbReference>
<dbReference type="RefSeq" id="WP_054391637.1">
    <property type="nucleotide sequence ID" value="NZ_PELN01000010.1"/>
</dbReference>
<dbReference type="EMBL" id="LJJR01000005">
    <property type="protein sequence ID" value="KPD32661.1"/>
    <property type="molecule type" value="Genomic_DNA"/>
</dbReference>
<feature type="chain" id="PRO_5033229324" description="Phosphate-binding protein" evidence="5">
    <location>
        <begin position="21"/>
        <end position="359"/>
    </location>
</feature>
<dbReference type="InterPro" id="IPR005673">
    <property type="entry name" value="ABC_phos-bd_PstS"/>
</dbReference>
<reference evidence="11 12" key="2">
    <citation type="journal article" date="2019" name="Extremophiles">
        <title>Biogeography of thermophiles and predominance of Thermus scotoductus in domestic water heaters.</title>
        <authorList>
            <person name="Wilpiszeski R.L."/>
            <person name="Zhang Z."/>
            <person name="House C.H."/>
        </authorList>
    </citation>
    <scope>NUCLEOTIDE SEQUENCE [LARGE SCALE GENOMIC DNA]</scope>
    <source>
        <strain evidence="9 12">1_S1</strain>
        <strain evidence="8 11">32_S32</strain>
    </source>
</reference>
<comment type="caution">
    <text evidence="7">The sequence shown here is derived from an EMBL/GenBank/DDBJ whole genome shotgun (WGS) entry which is preliminary data.</text>
</comment>
<dbReference type="PANTHER" id="PTHR42996:SF1">
    <property type="entry name" value="PHOSPHATE-BINDING PROTEIN PSTS"/>
    <property type="match status" value="1"/>
</dbReference>
<evidence type="ECO:0000313" key="7">
    <source>
        <dbReference type="EMBL" id="KPD32661.1"/>
    </source>
</evidence>
<dbReference type="NCBIfam" id="TIGR00975">
    <property type="entry name" value="3a0107s03"/>
    <property type="match status" value="1"/>
</dbReference>
<dbReference type="PANTHER" id="PTHR42996">
    <property type="entry name" value="PHOSPHATE-BINDING PROTEIN PSTS"/>
    <property type="match status" value="1"/>
</dbReference>
<dbReference type="GO" id="GO:0042301">
    <property type="term" value="F:phosphate ion binding"/>
    <property type="evidence" value="ECO:0007669"/>
    <property type="project" value="InterPro"/>
</dbReference>
<dbReference type="Proteomes" id="UP000053099">
    <property type="component" value="Unassembled WGS sequence"/>
</dbReference>
<sequence>MRRLTATVLGALALAASAWAQEVITLVGAGATFPYPLMAKYGDEYTRLTGGKVRINYQSIGSGGGIRQFLEQTVHFGASDAPLTDQVMKDVRTRFKTNALNIAYALGAVVPVYNLPGVREPLRFTGPVLADIYLGKIKTWNDPALQDLNPNVKLPPLPITVVHRSDGSGTTYVWVDYLSKVSPEWASKVGRGTSVQWPVGVGGKGNEGVAGVVKQTPGAIGYVEVTYAKQNNLSYGAVQNKSGRFILADLPSIKAAANVPLPGDMRVSITDTSEPGGYPIASFTYLLLYEDLSANKAVKSEAEARALVEFVKWILTDGQKYNEPLTYGALASVPQQRALALLSRVTYQGKPIGKEITGR</sequence>
<feature type="domain" description="PBP" evidence="6">
    <location>
        <begin position="16"/>
        <end position="316"/>
    </location>
</feature>
<evidence type="ECO:0000313" key="12">
    <source>
        <dbReference type="Proteomes" id="UP000287467"/>
    </source>
</evidence>
<evidence type="ECO:0000259" key="6">
    <source>
        <dbReference type="Pfam" id="PF12849"/>
    </source>
</evidence>
<dbReference type="InterPro" id="IPR024370">
    <property type="entry name" value="PBP_domain"/>
</dbReference>
<dbReference type="Pfam" id="PF12849">
    <property type="entry name" value="PBP_like_2"/>
    <property type="match status" value="1"/>
</dbReference>
<dbReference type="InterPro" id="IPR050962">
    <property type="entry name" value="Phosphate-bind_PstS"/>
</dbReference>
<evidence type="ECO:0000313" key="11">
    <source>
        <dbReference type="Proteomes" id="UP000286910"/>
    </source>
</evidence>
<evidence type="ECO:0000256" key="2">
    <source>
        <dbReference type="ARBA" id="ARBA00022448"/>
    </source>
</evidence>
<dbReference type="Proteomes" id="UP000287467">
    <property type="component" value="Unassembled WGS sequence"/>
</dbReference>
<dbReference type="AlphaFoldDB" id="A0A0N1KPY6"/>
<evidence type="ECO:0000313" key="8">
    <source>
        <dbReference type="EMBL" id="RTH07268.1"/>
    </source>
</evidence>
<accession>A0A0N1KPY6</accession>
<keyword evidence="2 4" id="KW-0813">Transport</keyword>
<dbReference type="PIRSF" id="PIRSF002756">
    <property type="entry name" value="PstS"/>
    <property type="match status" value="1"/>
</dbReference>
<protein>
    <recommendedName>
        <fullName evidence="4">Phosphate-binding protein</fullName>
    </recommendedName>
</protein>
<dbReference type="GO" id="GO:0043190">
    <property type="term" value="C:ATP-binding cassette (ABC) transporter complex"/>
    <property type="evidence" value="ECO:0007669"/>
    <property type="project" value="InterPro"/>
</dbReference>
<evidence type="ECO:0000256" key="4">
    <source>
        <dbReference type="PIRNR" id="PIRNR002756"/>
    </source>
</evidence>
<proteinExistence type="inferred from homology"/>
<keyword evidence="5" id="KW-0732">Signal</keyword>
<evidence type="ECO:0000313" key="9">
    <source>
        <dbReference type="EMBL" id="RTI61557.1"/>
    </source>
</evidence>
<dbReference type="EMBL" id="PEMW01000008">
    <property type="protein sequence ID" value="RTI61557.1"/>
    <property type="molecule type" value="Genomic_DNA"/>
</dbReference>
<dbReference type="Proteomes" id="UP000286910">
    <property type="component" value="Unassembled WGS sequence"/>
</dbReference>
<dbReference type="GO" id="GO:0035435">
    <property type="term" value="P:phosphate ion transmembrane transport"/>
    <property type="evidence" value="ECO:0007669"/>
    <property type="project" value="InterPro"/>
</dbReference>
<evidence type="ECO:0000256" key="1">
    <source>
        <dbReference type="ARBA" id="ARBA00008725"/>
    </source>
</evidence>